<dbReference type="InterPro" id="IPR015797">
    <property type="entry name" value="NUDIX_hydrolase-like_dom_sf"/>
</dbReference>
<reference evidence="3 4" key="1">
    <citation type="submission" date="2020-08" db="EMBL/GenBank/DDBJ databases">
        <title>Genomic Encyclopedia of Type Strains, Phase IV (KMG-IV): sequencing the most valuable type-strain genomes for metagenomic binning, comparative biology and taxonomic classification.</title>
        <authorList>
            <person name="Goeker M."/>
        </authorList>
    </citation>
    <scope>NUCLEOTIDE SEQUENCE [LARGE SCALE GENOMIC DNA]</scope>
    <source>
        <strain evidence="3 4">YIM 65646</strain>
    </source>
</reference>
<dbReference type="GO" id="GO:0019693">
    <property type="term" value="P:ribose phosphate metabolic process"/>
    <property type="evidence" value="ECO:0007669"/>
    <property type="project" value="TreeGrafter"/>
</dbReference>
<gene>
    <name evidence="3" type="ORF">HNR73_003786</name>
</gene>
<accession>A0A841FQT8</accession>
<sequence length="186" mass="20430">MSGGHEYKVRSTTERFTGPLFTIVTDEVEMPGGSVAARDYMRHIGAVGVVALDDDDRVLLVHQYRHPVRDFLWELPAGLLDVDGEEPVNTAARELAEEADLTASSYAHLTDALVSPGCSDERIRLFLARGLSEIPHAERHVRTHEEAEMTTRWWSIEEAVAGVLDGRIANAACQIGVLAAAATLRR</sequence>
<dbReference type="EC" id="3.6.1.13" evidence="3"/>
<dbReference type="GO" id="GO:0047631">
    <property type="term" value="F:ADP-ribose diphosphatase activity"/>
    <property type="evidence" value="ECO:0007669"/>
    <property type="project" value="UniProtKB-EC"/>
</dbReference>
<dbReference type="GO" id="GO:0006753">
    <property type="term" value="P:nucleoside phosphate metabolic process"/>
    <property type="evidence" value="ECO:0007669"/>
    <property type="project" value="TreeGrafter"/>
</dbReference>
<dbReference type="PROSITE" id="PS51462">
    <property type="entry name" value="NUDIX"/>
    <property type="match status" value="1"/>
</dbReference>
<evidence type="ECO:0000256" key="1">
    <source>
        <dbReference type="ARBA" id="ARBA00022801"/>
    </source>
</evidence>
<dbReference type="Gene3D" id="3.90.79.10">
    <property type="entry name" value="Nucleoside Triphosphate Pyrophosphohydrolase"/>
    <property type="match status" value="1"/>
</dbReference>
<evidence type="ECO:0000313" key="3">
    <source>
        <dbReference type="EMBL" id="MBB6035922.1"/>
    </source>
</evidence>
<evidence type="ECO:0000259" key="2">
    <source>
        <dbReference type="PROSITE" id="PS51462"/>
    </source>
</evidence>
<comment type="caution">
    <text evidence="3">The sequence shown here is derived from an EMBL/GenBank/DDBJ whole genome shotgun (WGS) entry which is preliminary data.</text>
</comment>
<dbReference type="EMBL" id="JACHGT010000007">
    <property type="protein sequence ID" value="MBB6035922.1"/>
    <property type="molecule type" value="Genomic_DNA"/>
</dbReference>
<evidence type="ECO:0000313" key="4">
    <source>
        <dbReference type="Proteomes" id="UP000548476"/>
    </source>
</evidence>
<dbReference type="InterPro" id="IPR000086">
    <property type="entry name" value="NUDIX_hydrolase_dom"/>
</dbReference>
<feature type="domain" description="Nudix hydrolase" evidence="2">
    <location>
        <begin position="41"/>
        <end position="179"/>
    </location>
</feature>
<dbReference type="RefSeq" id="WP_239122394.1">
    <property type="nucleotide sequence ID" value="NZ_BONT01000105.1"/>
</dbReference>
<name>A0A841FQT8_9ACTN</name>
<protein>
    <submittedName>
        <fullName evidence="3">ADP-ribose pyrophosphatase</fullName>
        <ecNumber evidence="3">3.6.1.13</ecNumber>
    </submittedName>
</protein>
<dbReference type="SUPFAM" id="SSF55811">
    <property type="entry name" value="Nudix"/>
    <property type="match status" value="1"/>
</dbReference>
<organism evidence="3 4">
    <name type="scientific">Phytomonospora endophytica</name>
    <dbReference type="NCBI Taxonomy" id="714109"/>
    <lineage>
        <taxon>Bacteria</taxon>
        <taxon>Bacillati</taxon>
        <taxon>Actinomycetota</taxon>
        <taxon>Actinomycetes</taxon>
        <taxon>Micromonosporales</taxon>
        <taxon>Micromonosporaceae</taxon>
        <taxon>Phytomonospora</taxon>
    </lineage>
</organism>
<dbReference type="PANTHER" id="PTHR11839:SF31">
    <property type="entry name" value="ADP-RIBOSE PYROPHOSPHATASE"/>
    <property type="match status" value="1"/>
</dbReference>
<keyword evidence="4" id="KW-1185">Reference proteome</keyword>
<dbReference type="GO" id="GO:0005829">
    <property type="term" value="C:cytosol"/>
    <property type="evidence" value="ECO:0007669"/>
    <property type="project" value="TreeGrafter"/>
</dbReference>
<dbReference type="CDD" id="cd24158">
    <property type="entry name" value="NUDIX_ADPRase_Rv1700"/>
    <property type="match status" value="1"/>
</dbReference>
<dbReference type="AlphaFoldDB" id="A0A841FQT8"/>
<dbReference type="Proteomes" id="UP000548476">
    <property type="component" value="Unassembled WGS sequence"/>
</dbReference>
<keyword evidence="1 3" id="KW-0378">Hydrolase</keyword>
<dbReference type="PANTHER" id="PTHR11839">
    <property type="entry name" value="UDP/ADP-SUGAR PYROPHOSPHATASE"/>
    <property type="match status" value="1"/>
</dbReference>
<proteinExistence type="predicted"/>
<dbReference type="Pfam" id="PF00293">
    <property type="entry name" value="NUDIX"/>
    <property type="match status" value="1"/>
</dbReference>